<dbReference type="RefSeq" id="WP_089877909.1">
    <property type="nucleotide sequence ID" value="NZ_FOYS01000002.1"/>
</dbReference>
<keyword evidence="3" id="KW-1185">Reference proteome</keyword>
<feature type="compositionally biased region" description="Acidic residues" evidence="1">
    <location>
        <begin position="548"/>
        <end position="562"/>
    </location>
</feature>
<feature type="compositionally biased region" description="Acidic residues" evidence="1">
    <location>
        <begin position="374"/>
        <end position="395"/>
    </location>
</feature>
<feature type="compositionally biased region" description="Polar residues" evidence="1">
    <location>
        <begin position="322"/>
        <end position="333"/>
    </location>
</feature>
<feature type="compositionally biased region" description="Low complexity" evidence="1">
    <location>
        <begin position="495"/>
        <end position="527"/>
    </location>
</feature>
<organism evidence="2 3">
    <name type="scientific">Halogeometricum limi</name>
    <dbReference type="NCBI Taxonomy" id="555875"/>
    <lineage>
        <taxon>Archaea</taxon>
        <taxon>Methanobacteriati</taxon>
        <taxon>Methanobacteriota</taxon>
        <taxon>Stenosarchaea group</taxon>
        <taxon>Halobacteria</taxon>
        <taxon>Halobacteriales</taxon>
        <taxon>Haloferacaceae</taxon>
        <taxon>Halogeometricum</taxon>
    </lineage>
</organism>
<dbReference type="STRING" id="555875.SAMN04488124_1205"/>
<gene>
    <name evidence="2" type="ORF">SAMN04488124_1205</name>
</gene>
<evidence type="ECO:0000313" key="3">
    <source>
        <dbReference type="Proteomes" id="UP000243250"/>
    </source>
</evidence>
<name>A0A1I6GKY6_9EURY</name>
<feature type="compositionally biased region" description="Acidic residues" evidence="1">
    <location>
        <begin position="571"/>
        <end position="599"/>
    </location>
</feature>
<feature type="compositionally biased region" description="Acidic residues" evidence="1">
    <location>
        <begin position="476"/>
        <end position="494"/>
    </location>
</feature>
<dbReference type="EMBL" id="FOYS01000002">
    <property type="protein sequence ID" value="SFR42863.1"/>
    <property type="molecule type" value="Genomic_DNA"/>
</dbReference>
<protein>
    <recommendedName>
        <fullName evidence="4">Rpa-associated protein</fullName>
    </recommendedName>
</protein>
<feature type="compositionally biased region" description="Polar residues" evidence="1">
    <location>
        <begin position="283"/>
        <end position="303"/>
    </location>
</feature>
<dbReference type="Gene3D" id="1.10.10.10">
    <property type="entry name" value="Winged helix-like DNA-binding domain superfamily/Winged helix DNA-binding domain"/>
    <property type="match status" value="1"/>
</dbReference>
<feature type="compositionally biased region" description="Low complexity" evidence="1">
    <location>
        <begin position="428"/>
        <end position="449"/>
    </location>
</feature>
<feature type="compositionally biased region" description="Acidic residues" evidence="1">
    <location>
        <begin position="453"/>
        <end position="468"/>
    </location>
</feature>
<reference evidence="3" key="1">
    <citation type="submission" date="2016-10" db="EMBL/GenBank/DDBJ databases">
        <authorList>
            <person name="Varghese N."/>
            <person name="Submissions S."/>
        </authorList>
    </citation>
    <scope>NUCLEOTIDE SEQUENCE [LARGE SCALE GENOMIC DNA]</scope>
    <source>
        <strain evidence="3">CGMCC 1.8711</strain>
    </source>
</reference>
<dbReference type="OrthoDB" id="214631at2157"/>
<evidence type="ECO:0008006" key="4">
    <source>
        <dbReference type="Google" id="ProtNLM"/>
    </source>
</evidence>
<dbReference type="AlphaFoldDB" id="A0A1I6GKY6"/>
<accession>A0A1I6GKY6</accession>
<evidence type="ECO:0000313" key="2">
    <source>
        <dbReference type="EMBL" id="SFR42863.1"/>
    </source>
</evidence>
<dbReference type="Proteomes" id="UP000243250">
    <property type="component" value="Unassembled WGS sequence"/>
</dbReference>
<proteinExistence type="predicted"/>
<sequence>MSVVENRREVAYRLFAAEFDDASLSYSEGDEERAPNYVVTPTGARVNRLFAVGALTEVESVNEEVLRGRIADPTGVFVTYAGQYQPEAMNFLDRATPPMFVSITGKARTYEPDDSDRVFTSVRPESINEVDANTRDSWVVSAARATLDRVATMKEALAMDRRGDDLRVALEARGVAESLATGVPLAIDHYGTTEHYLEAVRTLAVQALELVAGERDSVDSLTVAPGDTGPDELGPVPTVAAASAPEGGAVAVTETRADDADDTVAEVETAAESGTDEPPAAESTASEPTADESTVSDSETTPDANDDPQSAGKVTDDAGAPSESTDTLDTPSMSETGTETDATATDAESVATEATESAVESDSDDETTGGLSDFDADDADAETAGESETTNEPETADAASAETDAGGLGDFDAGDADAQTTSEPASVDSETPQTSDDETTPTTEAAASTGEMYEMDDEERAEIEEEFGAEFSTGNEVDDAGEADIDVPDADELEAQATEANAETNGEAPSETAAESEPTAEKPAATPDDARPDTQSPTAAAESSEGSVADDVETPAEAETAADDTVPTADADGDDDAGDAADDAADAAADADAEPAEDVNLEDAVVELMAELDDGDGADRETVVSTLVDRHGADADDVEDAIQSALMGGRCYEPTEGTLKSI</sequence>
<feature type="compositionally biased region" description="Low complexity" evidence="1">
    <location>
        <begin position="396"/>
        <end position="405"/>
    </location>
</feature>
<feature type="compositionally biased region" description="Low complexity" evidence="1">
    <location>
        <begin position="334"/>
        <end position="358"/>
    </location>
</feature>
<feature type="region of interest" description="Disordered" evidence="1">
    <location>
        <begin position="254"/>
        <end position="599"/>
    </location>
</feature>
<evidence type="ECO:0000256" key="1">
    <source>
        <dbReference type="SAM" id="MobiDB-lite"/>
    </source>
</evidence>
<dbReference type="InterPro" id="IPR036388">
    <property type="entry name" value="WH-like_DNA-bd_sf"/>
</dbReference>